<name>A0A0F9N1U5_9ZZZZ</name>
<feature type="transmembrane region" description="Helical" evidence="1">
    <location>
        <begin position="41"/>
        <end position="63"/>
    </location>
</feature>
<dbReference type="AlphaFoldDB" id="A0A0F9N1U5"/>
<evidence type="ECO:0000313" key="2">
    <source>
        <dbReference type="EMBL" id="KKM75467.1"/>
    </source>
</evidence>
<evidence type="ECO:0008006" key="3">
    <source>
        <dbReference type="Google" id="ProtNLM"/>
    </source>
</evidence>
<dbReference type="EMBL" id="LAZR01008971">
    <property type="protein sequence ID" value="KKM75467.1"/>
    <property type="molecule type" value="Genomic_DNA"/>
</dbReference>
<keyword evidence="1" id="KW-0472">Membrane</keyword>
<reference evidence="2" key="1">
    <citation type="journal article" date="2015" name="Nature">
        <title>Complex archaea that bridge the gap between prokaryotes and eukaryotes.</title>
        <authorList>
            <person name="Spang A."/>
            <person name="Saw J.H."/>
            <person name="Jorgensen S.L."/>
            <person name="Zaremba-Niedzwiedzka K."/>
            <person name="Martijn J."/>
            <person name="Lind A.E."/>
            <person name="van Eijk R."/>
            <person name="Schleper C."/>
            <person name="Guy L."/>
            <person name="Ettema T.J."/>
        </authorList>
    </citation>
    <scope>NUCLEOTIDE SEQUENCE</scope>
</reference>
<gene>
    <name evidence="2" type="ORF">LCGC14_1389890</name>
</gene>
<protein>
    <recommendedName>
        <fullName evidence="3">Holin</fullName>
    </recommendedName>
</protein>
<sequence length="100" mass="10735">MKFLSYVRVARALVGIRKKIIAALKKEESAMGNKWFVKSKTILGIILSVLPTILPAFGVSFGADDAQLINGFVDASIQLVGAALAIYGRWVATQSVSVKP</sequence>
<evidence type="ECO:0000256" key="1">
    <source>
        <dbReference type="SAM" id="Phobius"/>
    </source>
</evidence>
<keyword evidence="1" id="KW-0812">Transmembrane</keyword>
<accession>A0A0F9N1U5</accession>
<keyword evidence="1" id="KW-1133">Transmembrane helix</keyword>
<comment type="caution">
    <text evidence="2">The sequence shown here is derived from an EMBL/GenBank/DDBJ whole genome shotgun (WGS) entry which is preliminary data.</text>
</comment>
<feature type="transmembrane region" description="Helical" evidence="1">
    <location>
        <begin position="75"/>
        <end position="92"/>
    </location>
</feature>
<organism evidence="2">
    <name type="scientific">marine sediment metagenome</name>
    <dbReference type="NCBI Taxonomy" id="412755"/>
    <lineage>
        <taxon>unclassified sequences</taxon>
        <taxon>metagenomes</taxon>
        <taxon>ecological metagenomes</taxon>
    </lineage>
</organism>
<proteinExistence type="predicted"/>